<proteinExistence type="inferred from homology"/>
<dbReference type="SUPFAM" id="SSF51430">
    <property type="entry name" value="NAD(P)-linked oxidoreductase"/>
    <property type="match status" value="1"/>
</dbReference>
<evidence type="ECO:0000256" key="4">
    <source>
        <dbReference type="PIRSR" id="PIRSR000097-1"/>
    </source>
</evidence>
<dbReference type="Pfam" id="PF00248">
    <property type="entry name" value="Aldo_ket_red"/>
    <property type="match status" value="1"/>
</dbReference>
<dbReference type="EMBL" id="JBANMG010000003">
    <property type="protein sequence ID" value="KAK6955484.1"/>
    <property type="molecule type" value="Genomic_DNA"/>
</dbReference>
<dbReference type="GO" id="GO:0016616">
    <property type="term" value="F:oxidoreductase activity, acting on the CH-OH group of donors, NAD or NADP as acceptor"/>
    <property type="evidence" value="ECO:0007669"/>
    <property type="project" value="UniProtKB-ARBA"/>
</dbReference>
<dbReference type="GO" id="GO:0016652">
    <property type="term" value="F:oxidoreductase activity, acting on NAD(P)H as acceptor"/>
    <property type="evidence" value="ECO:0007669"/>
    <property type="project" value="InterPro"/>
</dbReference>
<feature type="active site" description="Proton donor" evidence="4">
    <location>
        <position position="64"/>
    </location>
</feature>
<gene>
    <name evidence="8" type="ORF">Daesc_003123</name>
</gene>
<dbReference type="InterPro" id="IPR023210">
    <property type="entry name" value="NADP_OxRdtase_dom"/>
</dbReference>
<dbReference type="PROSITE" id="PS00062">
    <property type="entry name" value="ALDOKETO_REDUCTASE_2"/>
    <property type="match status" value="1"/>
</dbReference>
<keyword evidence="3" id="KW-0560">Oxidoreductase</keyword>
<evidence type="ECO:0000256" key="2">
    <source>
        <dbReference type="ARBA" id="ARBA00022857"/>
    </source>
</evidence>
<evidence type="ECO:0000256" key="5">
    <source>
        <dbReference type="PIRSR" id="PIRSR000097-2"/>
    </source>
</evidence>
<evidence type="ECO:0000259" key="7">
    <source>
        <dbReference type="Pfam" id="PF00248"/>
    </source>
</evidence>
<feature type="domain" description="NADP-dependent oxidoreductase" evidence="7">
    <location>
        <begin position="30"/>
        <end position="278"/>
    </location>
</feature>
<evidence type="ECO:0000256" key="3">
    <source>
        <dbReference type="ARBA" id="ARBA00023002"/>
    </source>
</evidence>
<dbReference type="InterPro" id="IPR018170">
    <property type="entry name" value="Aldo/ket_reductase_CS"/>
</dbReference>
<keyword evidence="9" id="KW-1185">Reference proteome</keyword>
<reference evidence="8 9" key="1">
    <citation type="journal article" date="2024" name="Front Chem Biol">
        <title>Unveiling the potential of Daldinia eschscholtzii MFLUCC 19-0629 through bioactivity and bioinformatics studies for enhanced sustainable agriculture production.</title>
        <authorList>
            <person name="Brooks S."/>
            <person name="Weaver J.A."/>
            <person name="Klomchit A."/>
            <person name="Alharthi S.A."/>
            <person name="Onlamun T."/>
            <person name="Nurani R."/>
            <person name="Vong T.K."/>
            <person name="Alberti F."/>
            <person name="Greco C."/>
        </authorList>
    </citation>
    <scope>NUCLEOTIDE SEQUENCE [LARGE SCALE GENOMIC DNA]</scope>
    <source>
        <strain evidence="8">MFLUCC 19-0629</strain>
    </source>
</reference>
<dbReference type="InterPro" id="IPR044494">
    <property type="entry name" value="AKR3C2/3"/>
</dbReference>
<dbReference type="InterPro" id="IPR036812">
    <property type="entry name" value="NAD(P)_OxRdtase_dom_sf"/>
</dbReference>
<name>A0AAX6MSL2_9PEZI</name>
<keyword evidence="2" id="KW-0521">NADP</keyword>
<accession>A0AAX6MSL2</accession>
<sequence>MTSASTSWRGGLIPSLKLNDGNEIPVLAYGFGTANFRGQDEDISQKAVMAIFNGYFHLDEAEIYGNETGLGVGIKASGIPRERLYIVTKVGGTKGQDIQAALSSSLQKLGVDYVDLYLVHVPFLAGSPEELQRIWAEMEAIKASGKAKSIGVSNFEQADIEVILQTAKTIPAINQIEYHPYHQHGNLVEFLRTKNIAISAYSPLAAVTKARPGPLDDTYDELAKKYGVTPADIALKWVIDQGMVAITTSNSEERLQGYLSRLPTFKLSEEEIKHISEIGKQKQYSMPVEPIMKQLYSA</sequence>
<feature type="site" description="Lowers pKa of active site Tyr" evidence="6">
    <location>
        <position position="89"/>
    </location>
</feature>
<organism evidence="8 9">
    <name type="scientific">Daldinia eschscholtzii</name>
    <dbReference type="NCBI Taxonomy" id="292717"/>
    <lineage>
        <taxon>Eukaryota</taxon>
        <taxon>Fungi</taxon>
        <taxon>Dikarya</taxon>
        <taxon>Ascomycota</taxon>
        <taxon>Pezizomycotina</taxon>
        <taxon>Sordariomycetes</taxon>
        <taxon>Xylariomycetidae</taxon>
        <taxon>Xylariales</taxon>
        <taxon>Hypoxylaceae</taxon>
        <taxon>Daldinia</taxon>
    </lineage>
</organism>
<dbReference type="InterPro" id="IPR020471">
    <property type="entry name" value="AKR"/>
</dbReference>
<dbReference type="PIRSF" id="PIRSF000097">
    <property type="entry name" value="AKR"/>
    <property type="match status" value="1"/>
</dbReference>
<protein>
    <recommendedName>
        <fullName evidence="7">NADP-dependent oxidoreductase domain-containing protein</fullName>
    </recommendedName>
</protein>
<dbReference type="PANTHER" id="PTHR43827:SF3">
    <property type="entry name" value="NADP-DEPENDENT OXIDOREDUCTASE DOMAIN-CONTAINING PROTEIN"/>
    <property type="match status" value="1"/>
</dbReference>
<evidence type="ECO:0000256" key="1">
    <source>
        <dbReference type="ARBA" id="ARBA00007905"/>
    </source>
</evidence>
<evidence type="ECO:0000313" key="9">
    <source>
        <dbReference type="Proteomes" id="UP001369815"/>
    </source>
</evidence>
<dbReference type="AlphaFoldDB" id="A0AAX6MSL2"/>
<dbReference type="FunFam" id="3.20.20.100:FF:000002">
    <property type="entry name" value="2,5-diketo-D-gluconic acid reductase A"/>
    <property type="match status" value="1"/>
</dbReference>
<evidence type="ECO:0000313" key="8">
    <source>
        <dbReference type="EMBL" id="KAK6955484.1"/>
    </source>
</evidence>
<dbReference type="PRINTS" id="PR00069">
    <property type="entry name" value="ALDKETRDTASE"/>
</dbReference>
<dbReference type="Gene3D" id="3.20.20.100">
    <property type="entry name" value="NADP-dependent oxidoreductase domain"/>
    <property type="match status" value="1"/>
</dbReference>
<comment type="caution">
    <text evidence="8">The sequence shown here is derived from an EMBL/GenBank/DDBJ whole genome shotgun (WGS) entry which is preliminary data.</text>
</comment>
<dbReference type="PANTHER" id="PTHR43827">
    <property type="entry name" value="2,5-DIKETO-D-GLUCONIC ACID REDUCTASE"/>
    <property type="match status" value="1"/>
</dbReference>
<evidence type="ECO:0000256" key="6">
    <source>
        <dbReference type="PIRSR" id="PIRSR000097-3"/>
    </source>
</evidence>
<comment type="similarity">
    <text evidence="1">Belongs to the aldo/keto reductase family.</text>
</comment>
<dbReference type="Proteomes" id="UP001369815">
    <property type="component" value="Unassembled WGS sequence"/>
</dbReference>
<dbReference type="CDD" id="cd19120">
    <property type="entry name" value="AKR_AKR3C2-3"/>
    <property type="match status" value="1"/>
</dbReference>
<feature type="binding site" evidence="5">
    <location>
        <position position="120"/>
    </location>
    <ligand>
        <name>substrate</name>
    </ligand>
</feature>